<accession>A0ABU1QLQ5</accession>
<comment type="caution">
    <text evidence="2">The sequence shown here is derived from an EMBL/GenBank/DDBJ whole genome shotgun (WGS) entry which is preliminary data.</text>
</comment>
<name>A0ABU1QLQ5_9BACL</name>
<evidence type="ECO:0000256" key="1">
    <source>
        <dbReference type="SAM" id="Coils"/>
    </source>
</evidence>
<organism evidence="2 3">
    <name type="scientific">Paenibacillus peoriae</name>
    <dbReference type="NCBI Taxonomy" id="59893"/>
    <lineage>
        <taxon>Bacteria</taxon>
        <taxon>Bacillati</taxon>
        <taxon>Bacillota</taxon>
        <taxon>Bacilli</taxon>
        <taxon>Bacillales</taxon>
        <taxon>Paenibacillaceae</taxon>
        <taxon>Paenibacillus</taxon>
    </lineage>
</organism>
<dbReference type="SUPFAM" id="SSF52540">
    <property type="entry name" value="P-loop containing nucleoside triphosphate hydrolases"/>
    <property type="match status" value="1"/>
</dbReference>
<proteinExistence type="predicted"/>
<dbReference type="InterPro" id="IPR027417">
    <property type="entry name" value="P-loop_NTPase"/>
</dbReference>
<dbReference type="EMBL" id="JAVDUG010000007">
    <property type="protein sequence ID" value="MDR6780402.1"/>
    <property type="molecule type" value="Genomic_DNA"/>
</dbReference>
<gene>
    <name evidence="2" type="ORF">J2W98_004697</name>
</gene>
<keyword evidence="1" id="KW-0175">Coiled coil</keyword>
<protein>
    <submittedName>
        <fullName evidence="2">SpoVK/Ycf46/Vps4 family AAA+-type ATPase</fullName>
    </submittedName>
</protein>
<dbReference type="Proteomes" id="UP001266807">
    <property type="component" value="Unassembled WGS sequence"/>
</dbReference>
<keyword evidence="3" id="KW-1185">Reference proteome</keyword>
<sequence>MSNPGIKRLTKNDLITQAHRTLHNDEVELLTHIRQLWKEVEERINTIEHTLEKQQNNVEALNEHVAFLKEEVGFKALVTLDVIRPALEIPYFEKTISRTKLVSSILYNLSSVACIALYGEFGRGKTQLAALVAQHQGAFKGWVRLRDLNPQFASIRLDEALSHLTNHYQLGIGKNNIKQAAAEDTIIMATMQLLDIMITKPTQAQDLAVEMLALCRQIQHNASFPLF</sequence>
<evidence type="ECO:0000313" key="2">
    <source>
        <dbReference type="EMBL" id="MDR6780402.1"/>
    </source>
</evidence>
<reference evidence="2 3" key="1">
    <citation type="submission" date="2023-07" db="EMBL/GenBank/DDBJ databases">
        <title>Sorghum-associated microbial communities from plants grown in Nebraska, USA.</title>
        <authorList>
            <person name="Schachtman D."/>
        </authorList>
    </citation>
    <scope>NUCLEOTIDE SEQUENCE [LARGE SCALE GENOMIC DNA]</scope>
    <source>
        <strain evidence="2 3">BE143</strain>
    </source>
</reference>
<dbReference type="Gene3D" id="3.40.50.300">
    <property type="entry name" value="P-loop containing nucleotide triphosphate hydrolases"/>
    <property type="match status" value="1"/>
</dbReference>
<feature type="coiled-coil region" evidence="1">
    <location>
        <begin position="37"/>
        <end position="71"/>
    </location>
</feature>
<evidence type="ECO:0000313" key="3">
    <source>
        <dbReference type="Proteomes" id="UP001266807"/>
    </source>
</evidence>